<dbReference type="InterPro" id="IPR035965">
    <property type="entry name" value="PAS-like_dom_sf"/>
</dbReference>
<name>A0ABR2WHU5_9FUNG</name>
<comment type="caution">
    <text evidence="2">The sequence shown here is derived from an EMBL/GenBank/DDBJ whole genome shotgun (WGS) entry which is preliminary data.</text>
</comment>
<dbReference type="PROSITE" id="PS50112">
    <property type="entry name" value="PAS"/>
    <property type="match status" value="1"/>
</dbReference>
<dbReference type="CDD" id="cd00130">
    <property type="entry name" value="PAS"/>
    <property type="match status" value="1"/>
</dbReference>
<dbReference type="EMBL" id="JASJQH010001582">
    <property type="protein sequence ID" value="KAK9761080.1"/>
    <property type="molecule type" value="Genomic_DNA"/>
</dbReference>
<feature type="domain" description="PAS" evidence="1">
    <location>
        <begin position="1"/>
        <end position="57"/>
    </location>
</feature>
<gene>
    <name evidence="2" type="ORF">K7432_014281</name>
</gene>
<dbReference type="Pfam" id="PF00989">
    <property type="entry name" value="PAS"/>
    <property type="match status" value="1"/>
</dbReference>
<proteinExistence type="predicted"/>
<dbReference type="InterPro" id="IPR013767">
    <property type="entry name" value="PAS_fold"/>
</dbReference>
<keyword evidence="3" id="KW-1185">Reference proteome</keyword>
<protein>
    <recommendedName>
        <fullName evidence="1">PAS domain-containing protein</fullName>
    </recommendedName>
</protein>
<evidence type="ECO:0000259" key="1">
    <source>
        <dbReference type="PROSITE" id="PS50112"/>
    </source>
</evidence>
<dbReference type="Gene3D" id="3.30.450.20">
    <property type="entry name" value="PAS domain"/>
    <property type="match status" value="1"/>
</dbReference>
<sequence length="111" mass="12695">MILDYIKDFQIKYCSTHSITVFGSSSKELVNTSLLDYIDSDDLYDVQEEFREVIKDQAVSNRIDFTFVSPSGLKSELQAMVSYTDDGLIFIAQVNSEEILQSIEDMEILTF</sequence>
<evidence type="ECO:0000313" key="3">
    <source>
        <dbReference type="Proteomes" id="UP001479436"/>
    </source>
</evidence>
<dbReference type="Proteomes" id="UP001479436">
    <property type="component" value="Unassembled WGS sequence"/>
</dbReference>
<organism evidence="2 3">
    <name type="scientific">Basidiobolus ranarum</name>
    <dbReference type="NCBI Taxonomy" id="34480"/>
    <lineage>
        <taxon>Eukaryota</taxon>
        <taxon>Fungi</taxon>
        <taxon>Fungi incertae sedis</taxon>
        <taxon>Zoopagomycota</taxon>
        <taxon>Entomophthoromycotina</taxon>
        <taxon>Basidiobolomycetes</taxon>
        <taxon>Basidiobolales</taxon>
        <taxon>Basidiobolaceae</taxon>
        <taxon>Basidiobolus</taxon>
    </lineage>
</organism>
<dbReference type="InterPro" id="IPR000014">
    <property type="entry name" value="PAS"/>
</dbReference>
<accession>A0ABR2WHU5</accession>
<evidence type="ECO:0000313" key="2">
    <source>
        <dbReference type="EMBL" id="KAK9761080.1"/>
    </source>
</evidence>
<reference evidence="2 3" key="1">
    <citation type="submission" date="2023-04" db="EMBL/GenBank/DDBJ databases">
        <title>Genome of Basidiobolus ranarum AG-B5.</title>
        <authorList>
            <person name="Stajich J.E."/>
            <person name="Carter-House D."/>
            <person name="Gryganskyi A."/>
        </authorList>
    </citation>
    <scope>NUCLEOTIDE SEQUENCE [LARGE SCALE GENOMIC DNA]</scope>
    <source>
        <strain evidence="2 3">AG-B5</strain>
    </source>
</reference>
<dbReference type="SUPFAM" id="SSF55785">
    <property type="entry name" value="PYP-like sensor domain (PAS domain)"/>
    <property type="match status" value="1"/>
</dbReference>